<feature type="region of interest" description="Disordered" evidence="1">
    <location>
        <begin position="1"/>
        <end position="23"/>
    </location>
</feature>
<reference evidence="2 3" key="1">
    <citation type="submission" date="2016-08" db="EMBL/GenBank/DDBJ databases">
        <authorList>
            <person name="Seilhamer J.J."/>
        </authorList>
    </citation>
    <scope>NUCLEOTIDE SEQUENCE [LARGE SCALE GENOMIC DNA]</scope>
    <source>
        <strain evidence="2 3">CCBAU 10071</strain>
    </source>
</reference>
<dbReference type="RefSeq" id="WP_036027942.1">
    <property type="nucleotide sequence ID" value="NZ_FMAE01000005.1"/>
</dbReference>
<dbReference type="AlphaFoldDB" id="A0A1C3VZV4"/>
<proteinExistence type="predicted"/>
<sequence length="126" mass="13917">MPDQGPASVPGGRFLADQRDAEKLVRQHDRSVSELESMGERRLQRAAAVLRESIGEPPAPSSRVGLSEYGRQVFTLVSQILKLSPSYLLRGRLTRRQNGRIGESFAAKDHATEAFMDQVRGLRADG</sequence>
<evidence type="ECO:0000313" key="2">
    <source>
        <dbReference type="EMBL" id="SCB33257.1"/>
    </source>
</evidence>
<evidence type="ECO:0000313" key="3">
    <source>
        <dbReference type="Proteomes" id="UP000183174"/>
    </source>
</evidence>
<dbReference type="EMBL" id="FMAE01000005">
    <property type="protein sequence ID" value="SCB33257.1"/>
    <property type="molecule type" value="Genomic_DNA"/>
</dbReference>
<evidence type="ECO:0000256" key="1">
    <source>
        <dbReference type="SAM" id="MobiDB-lite"/>
    </source>
</evidence>
<dbReference type="Proteomes" id="UP000183174">
    <property type="component" value="Unassembled WGS sequence"/>
</dbReference>
<accession>A0A1C3VZV4</accession>
<protein>
    <submittedName>
        <fullName evidence="2">Uncharacterized protein</fullName>
    </submittedName>
</protein>
<gene>
    <name evidence="2" type="ORF">GA0061099_10052</name>
</gene>
<organism evidence="2 3">
    <name type="scientific">Bradyrhizobium yuanmingense</name>
    <dbReference type="NCBI Taxonomy" id="108015"/>
    <lineage>
        <taxon>Bacteria</taxon>
        <taxon>Pseudomonadati</taxon>
        <taxon>Pseudomonadota</taxon>
        <taxon>Alphaproteobacteria</taxon>
        <taxon>Hyphomicrobiales</taxon>
        <taxon>Nitrobacteraceae</taxon>
        <taxon>Bradyrhizobium</taxon>
    </lineage>
</organism>
<name>A0A1C3VZV4_9BRAD</name>